<dbReference type="Proteomes" id="UP000294530">
    <property type="component" value="Unassembled WGS sequence"/>
</dbReference>
<evidence type="ECO:0000313" key="1">
    <source>
        <dbReference type="EMBL" id="TDH74232.1"/>
    </source>
</evidence>
<dbReference type="RefSeq" id="XP_067823730.1">
    <property type="nucleotide sequence ID" value="XM_067959581.1"/>
</dbReference>
<dbReference type="KEGG" id="blac:94345252"/>
<protein>
    <submittedName>
        <fullName evidence="1">Uncharacterized protein</fullName>
    </submittedName>
</protein>
<dbReference type="AlphaFoldDB" id="A0A976P0J3"/>
<comment type="caution">
    <text evidence="1">The sequence shown here is derived from an EMBL/GenBank/DDBJ whole genome shotgun (WGS) entry which is preliminary data.</text>
</comment>
<gene>
    <name evidence="1" type="ORF">CCR75_001478</name>
</gene>
<dbReference type="EMBL" id="SHOA02000011">
    <property type="protein sequence ID" value="TDH74232.1"/>
    <property type="molecule type" value="Genomic_DNA"/>
</dbReference>
<reference evidence="1 2" key="1">
    <citation type="journal article" date="2021" name="Genome Biol.">
        <title>AFLAP: assembly-free linkage analysis pipeline using k-mers from genome sequencing data.</title>
        <authorList>
            <person name="Fletcher K."/>
            <person name="Zhang L."/>
            <person name="Gil J."/>
            <person name="Han R."/>
            <person name="Cavanaugh K."/>
            <person name="Michelmore R."/>
        </authorList>
    </citation>
    <scope>NUCLEOTIDE SEQUENCE [LARGE SCALE GENOMIC DNA]</scope>
    <source>
        <strain evidence="1 2">SF5</strain>
    </source>
</reference>
<proteinExistence type="predicted"/>
<evidence type="ECO:0000313" key="2">
    <source>
        <dbReference type="Proteomes" id="UP000294530"/>
    </source>
</evidence>
<accession>A0A976P0J3</accession>
<organism evidence="1 2">
    <name type="scientific">Bremia lactucae</name>
    <name type="common">Lettuce downy mildew</name>
    <dbReference type="NCBI Taxonomy" id="4779"/>
    <lineage>
        <taxon>Eukaryota</taxon>
        <taxon>Sar</taxon>
        <taxon>Stramenopiles</taxon>
        <taxon>Oomycota</taxon>
        <taxon>Peronosporomycetes</taxon>
        <taxon>Peronosporales</taxon>
        <taxon>Peronosporaceae</taxon>
        <taxon>Bremia</taxon>
    </lineage>
</organism>
<sequence>MSELHAIPGIIKIWPWSQVDVIPPAPFPAKRFSCPLRTALNLANAPVFLQNTINTLHFRSRYLLRVHKQRTTESEFAEDFAVFKVR</sequence>
<keyword evidence="2" id="KW-1185">Reference proteome</keyword>
<name>A0A976P0J3_BRELC</name>
<dbReference type="GeneID" id="94345252"/>